<dbReference type="AlphaFoldDB" id="A0A9P5TMW6"/>
<organism evidence="1 2">
    <name type="scientific">Gymnopilus junonius</name>
    <name type="common">Spectacular rustgill mushroom</name>
    <name type="synonym">Gymnopilus spectabilis subsp. junonius</name>
    <dbReference type="NCBI Taxonomy" id="109634"/>
    <lineage>
        <taxon>Eukaryota</taxon>
        <taxon>Fungi</taxon>
        <taxon>Dikarya</taxon>
        <taxon>Basidiomycota</taxon>
        <taxon>Agaricomycotina</taxon>
        <taxon>Agaricomycetes</taxon>
        <taxon>Agaricomycetidae</taxon>
        <taxon>Agaricales</taxon>
        <taxon>Agaricineae</taxon>
        <taxon>Hymenogastraceae</taxon>
        <taxon>Gymnopilus</taxon>
    </lineage>
</organism>
<dbReference type="PANTHER" id="PTHR46191">
    <property type="match status" value="1"/>
</dbReference>
<evidence type="ECO:0000313" key="2">
    <source>
        <dbReference type="Proteomes" id="UP000724874"/>
    </source>
</evidence>
<dbReference type="EMBL" id="JADNYJ010000057">
    <property type="protein sequence ID" value="KAF8897025.1"/>
    <property type="molecule type" value="Genomic_DNA"/>
</dbReference>
<comment type="caution">
    <text evidence="1">The sequence shown here is derived from an EMBL/GenBank/DDBJ whole genome shotgun (WGS) entry which is preliminary data.</text>
</comment>
<gene>
    <name evidence="1" type="ORF">CPB84DRAFT_1681863</name>
</gene>
<keyword evidence="2" id="KW-1185">Reference proteome</keyword>
<dbReference type="OrthoDB" id="444127at2759"/>
<accession>A0A9P5TMW6</accession>
<proteinExistence type="predicted"/>
<dbReference type="InterPro" id="IPR044924">
    <property type="entry name" value="HAD-SF_hydro_IA_REG-2-like_cap"/>
</dbReference>
<dbReference type="Gene3D" id="3.40.50.1000">
    <property type="entry name" value="HAD superfamily/HAD-like"/>
    <property type="match status" value="1"/>
</dbReference>
<dbReference type="Gene3D" id="1.10.150.720">
    <property type="entry name" value="Haloacid dehalogenase-like hydrolase"/>
    <property type="match status" value="1"/>
</dbReference>
<dbReference type="InterPro" id="IPR006439">
    <property type="entry name" value="HAD-SF_hydro_IA"/>
</dbReference>
<dbReference type="InterPro" id="IPR051828">
    <property type="entry name" value="HAD-like_hydrolase_domain"/>
</dbReference>
<dbReference type="GO" id="GO:0016791">
    <property type="term" value="F:phosphatase activity"/>
    <property type="evidence" value="ECO:0007669"/>
    <property type="project" value="UniProtKB-ARBA"/>
</dbReference>
<dbReference type="Proteomes" id="UP000724874">
    <property type="component" value="Unassembled WGS sequence"/>
</dbReference>
<dbReference type="InterPro" id="IPR023214">
    <property type="entry name" value="HAD_sf"/>
</dbReference>
<dbReference type="PANTHER" id="PTHR46191:SF2">
    <property type="entry name" value="HALOACID DEHALOGENASE-LIKE HYDROLASE DOMAIN-CONTAINING PROTEIN 3"/>
    <property type="match status" value="1"/>
</dbReference>
<dbReference type="GO" id="GO:0005634">
    <property type="term" value="C:nucleus"/>
    <property type="evidence" value="ECO:0007669"/>
    <property type="project" value="TreeGrafter"/>
</dbReference>
<protein>
    <submittedName>
        <fullName evidence="1">HAD-like domain-containing protein</fullName>
    </submittedName>
</protein>
<evidence type="ECO:0000313" key="1">
    <source>
        <dbReference type="EMBL" id="KAF8897025.1"/>
    </source>
</evidence>
<dbReference type="SUPFAM" id="SSF56784">
    <property type="entry name" value="HAD-like"/>
    <property type="match status" value="1"/>
</dbReference>
<reference evidence="1" key="1">
    <citation type="submission" date="2020-11" db="EMBL/GenBank/DDBJ databases">
        <authorList>
            <consortium name="DOE Joint Genome Institute"/>
            <person name="Ahrendt S."/>
            <person name="Riley R."/>
            <person name="Andreopoulos W."/>
            <person name="LaButti K."/>
            <person name="Pangilinan J."/>
            <person name="Ruiz-duenas F.J."/>
            <person name="Barrasa J.M."/>
            <person name="Sanchez-Garcia M."/>
            <person name="Camarero S."/>
            <person name="Miyauchi S."/>
            <person name="Serrano A."/>
            <person name="Linde D."/>
            <person name="Babiker R."/>
            <person name="Drula E."/>
            <person name="Ayuso-Fernandez I."/>
            <person name="Pacheco R."/>
            <person name="Padilla G."/>
            <person name="Ferreira P."/>
            <person name="Barriuso J."/>
            <person name="Kellner H."/>
            <person name="Castanera R."/>
            <person name="Alfaro M."/>
            <person name="Ramirez L."/>
            <person name="Pisabarro A.G."/>
            <person name="Kuo A."/>
            <person name="Tritt A."/>
            <person name="Lipzen A."/>
            <person name="He G."/>
            <person name="Yan M."/>
            <person name="Ng V."/>
            <person name="Cullen D."/>
            <person name="Martin F."/>
            <person name="Rosso M.-N."/>
            <person name="Henrissat B."/>
            <person name="Hibbett D."/>
            <person name="Martinez A.T."/>
            <person name="Grigoriev I.V."/>
        </authorList>
    </citation>
    <scope>NUCLEOTIDE SEQUENCE</scope>
    <source>
        <strain evidence="1">AH 44721</strain>
    </source>
</reference>
<dbReference type="Pfam" id="PF00702">
    <property type="entry name" value="Hydrolase"/>
    <property type="match status" value="1"/>
</dbReference>
<sequence length="257" mass="29278">MNPIRLVTFDALHTIITPRLPIYVQYSQVFEPYLGRLPPDCIKQSFNVALRSTQEKHPSYEKGAKHWWCEVIRCTALDAGANEQLLNTHLDDIVDTLMIRFSSRTGYKAFDDAIPTIRHLREKLGIRTAIISNADSRIRAVLTDLEFPDYLKPVILSEEEGIEKPSRHIFVRALGTVNREAGSTYGQIFPNQCLHVGDELTSDYNGAKASGWNALLLRRQGIEGECEHKEPDETLKNVRIINRLDAIINWIQRHGTC</sequence>
<name>A0A9P5TMW6_GYMJU</name>
<dbReference type="InterPro" id="IPR036412">
    <property type="entry name" value="HAD-like_sf"/>
</dbReference>
<dbReference type="NCBIfam" id="TIGR01549">
    <property type="entry name" value="HAD-SF-IA-v1"/>
    <property type="match status" value="1"/>
</dbReference>